<dbReference type="InterPro" id="IPR029060">
    <property type="entry name" value="PIN-like_dom_sf"/>
</dbReference>
<name>A0A1F7IDB2_9BACT</name>
<reference evidence="2 3" key="1">
    <citation type="journal article" date="2016" name="Nat. Commun.">
        <title>Thousands of microbial genomes shed light on interconnected biogeochemical processes in an aquifer system.</title>
        <authorList>
            <person name="Anantharaman K."/>
            <person name="Brown C.T."/>
            <person name="Hug L.A."/>
            <person name="Sharon I."/>
            <person name="Castelle C.J."/>
            <person name="Probst A.J."/>
            <person name="Thomas B.C."/>
            <person name="Singh A."/>
            <person name="Wilkins M.J."/>
            <person name="Karaoz U."/>
            <person name="Brodie E.L."/>
            <person name="Williams K.H."/>
            <person name="Hubbard S.S."/>
            <person name="Banfield J.F."/>
        </authorList>
    </citation>
    <scope>NUCLEOTIDE SEQUENCE [LARGE SCALE GENOMIC DNA]</scope>
</reference>
<dbReference type="PANTHER" id="PTHR34610">
    <property type="entry name" value="SSL7007 PROTEIN"/>
    <property type="match status" value="1"/>
</dbReference>
<dbReference type="EMBL" id="MGAF01000019">
    <property type="protein sequence ID" value="OGK41338.1"/>
    <property type="molecule type" value="Genomic_DNA"/>
</dbReference>
<dbReference type="NCBIfam" id="TIGR00305">
    <property type="entry name" value="putative toxin-antitoxin system toxin component, PIN family"/>
    <property type="match status" value="1"/>
</dbReference>
<accession>A0A1F7IDB2</accession>
<dbReference type="Pfam" id="PF13470">
    <property type="entry name" value="PIN_3"/>
    <property type="match status" value="1"/>
</dbReference>
<proteinExistence type="predicted"/>
<dbReference type="PANTHER" id="PTHR34610:SF3">
    <property type="entry name" value="SSL7007 PROTEIN"/>
    <property type="match status" value="1"/>
</dbReference>
<feature type="domain" description="PIN" evidence="1">
    <location>
        <begin position="14"/>
        <end position="121"/>
    </location>
</feature>
<dbReference type="Proteomes" id="UP000179270">
    <property type="component" value="Unassembled WGS sequence"/>
</dbReference>
<dbReference type="InterPro" id="IPR002850">
    <property type="entry name" value="PIN_toxin-like"/>
</dbReference>
<comment type="caution">
    <text evidence="2">The sequence shown here is derived from an EMBL/GenBank/DDBJ whole genome shotgun (WGS) entry which is preliminary data.</text>
</comment>
<sequence>MSGLQFSPLLITPDTNVLVSGGTISPGAPSQIIDVWREGRLDFALSPPILNEVGDVLSRPYFKNRVGWSDKTIAKYVNELKEGSYIFPGTTSISVTFDPDDNMLFSTAIEAGVSYIVSGDLKHVVPIREFEGIKVVSPSEFVSKVLRINKST</sequence>
<evidence type="ECO:0000259" key="1">
    <source>
        <dbReference type="Pfam" id="PF13470"/>
    </source>
</evidence>
<dbReference type="STRING" id="1802055.A3A74_03320"/>
<protein>
    <submittedName>
        <fullName evidence="2">Putative toxin-antitoxin system toxin component, PIN family</fullName>
    </submittedName>
</protein>
<organism evidence="2 3">
    <name type="scientific">Candidatus Roizmanbacteria bacterium RIFCSPLOWO2_01_FULL_35_13</name>
    <dbReference type="NCBI Taxonomy" id="1802055"/>
    <lineage>
        <taxon>Bacteria</taxon>
        <taxon>Candidatus Roizmaniibacteriota</taxon>
    </lineage>
</organism>
<evidence type="ECO:0000313" key="2">
    <source>
        <dbReference type="EMBL" id="OGK41338.1"/>
    </source>
</evidence>
<gene>
    <name evidence="2" type="ORF">A3A74_03320</name>
</gene>
<dbReference type="InterPro" id="IPR002716">
    <property type="entry name" value="PIN_dom"/>
</dbReference>
<dbReference type="AlphaFoldDB" id="A0A1F7IDB2"/>
<dbReference type="SUPFAM" id="SSF88723">
    <property type="entry name" value="PIN domain-like"/>
    <property type="match status" value="1"/>
</dbReference>
<evidence type="ECO:0000313" key="3">
    <source>
        <dbReference type="Proteomes" id="UP000179270"/>
    </source>
</evidence>